<feature type="transmembrane region" description="Helical" evidence="13">
    <location>
        <begin position="211"/>
        <end position="230"/>
    </location>
</feature>
<dbReference type="AlphaFoldDB" id="A0A1Y2FDX5"/>
<dbReference type="InterPro" id="IPR017938">
    <property type="entry name" value="Riboflavin_synthase-like_b-brl"/>
</dbReference>
<dbReference type="STRING" id="56484.A0A1Y2FDX5"/>
<evidence type="ECO:0000256" key="11">
    <source>
        <dbReference type="ARBA" id="ARBA00023136"/>
    </source>
</evidence>
<dbReference type="Pfam" id="PF08022">
    <property type="entry name" value="FAD_binding_8"/>
    <property type="match status" value="1"/>
</dbReference>
<sequence>MGSNHDPLKSAVLLKYNKQTTFQYGVFLAAVMFFFIGTHWIDILVRPRQSKLSGPIRLIRRITLRQLRVFGFTLPSNGHLAVSLLFIAAQFFFCLWNCSLATPYKELYKRVGWISMANMPLLFLLSIKSNPLGKLVGLSHDKLNIHHRVVGLVTIIEAWVHTWISIKSMYAQNYVYYLGNNDQSMGWISMAFWTIILVSSLKQFRERHYEWFYMLHVTSMILSIAFLYLHNYRCEGFSIAVIVLWVADRLIRFVRTVWYNRSFRQHKARVHCSADGSIKLSLLRPGFKWEPGSHVFLSLPEVRQLQSHPFTISNLYVDSDTPMIFAFDAYNSFTRDVAGASLYGKRDLIATVEGPYGHIDKLSVFDRVLFCTGGSGISYTLPLAMSLVQSELGSESLDRSKVSFLWSSAKPARFQQFDAELAILEQACKVELYNTGCKCSTPAGSAPMNKACCCVQRKISSTKGEIFEVTQDEKMPVMSESSSSSSIDERRPWLADKVIRCRPDLHAIVGSFVADASPGDRLAVVGCGPEDMAAALRAAVSVHISVGGPALDYYEERFA</sequence>
<dbReference type="GO" id="GO:0052851">
    <property type="term" value="F:ferric-chelate reductase (NADPH) activity"/>
    <property type="evidence" value="ECO:0007669"/>
    <property type="project" value="UniProtKB-EC"/>
</dbReference>
<dbReference type="InterPro" id="IPR013130">
    <property type="entry name" value="Fe3_Rdtase_TM_dom"/>
</dbReference>
<reference evidence="15 16" key="1">
    <citation type="submission" date="2016-07" db="EMBL/GenBank/DDBJ databases">
        <title>Pervasive Adenine N6-methylation of Active Genes in Fungi.</title>
        <authorList>
            <consortium name="DOE Joint Genome Institute"/>
            <person name="Mondo S.J."/>
            <person name="Dannebaum R.O."/>
            <person name="Kuo R.C."/>
            <person name="Labutti K."/>
            <person name="Haridas S."/>
            <person name="Kuo A."/>
            <person name="Salamov A."/>
            <person name="Ahrendt S.R."/>
            <person name="Lipzen A."/>
            <person name="Sullivan W."/>
            <person name="Andreopoulos W.B."/>
            <person name="Clum A."/>
            <person name="Lindquist E."/>
            <person name="Daum C."/>
            <person name="Ramamoorthy G.K."/>
            <person name="Gryganskyi A."/>
            <person name="Culley D."/>
            <person name="Magnuson J.K."/>
            <person name="James T.Y."/>
            <person name="O'Malley M.A."/>
            <person name="Stajich J.E."/>
            <person name="Spatafora J.W."/>
            <person name="Visel A."/>
            <person name="Grigoriev I.V."/>
        </authorList>
    </citation>
    <scope>NUCLEOTIDE SEQUENCE [LARGE SCALE GENOMIC DNA]</scope>
    <source>
        <strain evidence="15 16">12-1054</strain>
    </source>
</reference>
<dbReference type="GO" id="GO:0006826">
    <property type="term" value="P:iron ion transport"/>
    <property type="evidence" value="ECO:0007669"/>
    <property type="project" value="TreeGrafter"/>
</dbReference>
<keyword evidence="11 13" id="KW-0472">Membrane</keyword>
<dbReference type="InterPro" id="IPR013121">
    <property type="entry name" value="Fe_red_NAD-bd_6"/>
</dbReference>
<comment type="similarity">
    <text evidence="2">Belongs to the ferric reductase (FRE) family.</text>
</comment>
<evidence type="ECO:0000256" key="4">
    <source>
        <dbReference type="ARBA" id="ARBA00022448"/>
    </source>
</evidence>
<dbReference type="InterPro" id="IPR039261">
    <property type="entry name" value="FNR_nucleotide-bd"/>
</dbReference>
<dbReference type="EC" id="1.16.1.9" evidence="3"/>
<name>A0A1Y2FDX5_PROLT</name>
<evidence type="ECO:0000256" key="2">
    <source>
        <dbReference type="ARBA" id="ARBA00006278"/>
    </source>
</evidence>
<dbReference type="InterPro" id="IPR051410">
    <property type="entry name" value="Ferric/Cupric_Reductase"/>
</dbReference>
<feature type="transmembrane region" description="Helical" evidence="13">
    <location>
        <begin position="186"/>
        <end position="204"/>
    </location>
</feature>
<dbReference type="GeneID" id="63785230"/>
<dbReference type="Pfam" id="PF01794">
    <property type="entry name" value="Ferric_reduct"/>
    <property type="match status" value="1"/>
</dbReference>
<feature type="transmembrane region" description="Helical" evidence="13">
    <location>
        <begin position="66"/>
        <end position="91"/>
    </location>
</feature>
<protein>
    <recommendedName>
        <fullName evidence="3">ferric-chelate reductase (NADPH)</fullName>
        <ecNumber evidence="3">1.16.1.9</ecNumber>
    </recommendedName>
</protein>
<dbReference type="SFLD" id="SFLDG01168">
    <property type="entry name" value="Ferric_reductase_subgroup_(FRE"/>
    <property type="match status" value="1"/>
</dbReference>
<comment type="caution">
    <text evidence="15">The sequence shown here is derived from an EMBL/GenBank/DDBJ whole genome shotgun (WGS) entry which is preliminary data.</text>
</comment>
<dbReference type="PANTHER" id="PTHR32361">
    <property type="entry name" value="FERRIC/CUPRIC REDUCTASE TRANSMEMBRANE COMPONENT"/>
    <property type="match status" value="1"/>
</dbReference>
<dbReference type="CDD" id="cd06186">
    <property type="entry name" value="NOX_Duox_like_FAD_NADP"/>
    <property type="match status" value="1"/>
</dbReference>
<feature type="transmembrane region" description="Helical" evidence="13">
    <location>
        <begin position="22"/>
        <end position="45"/>
    </location>
</feature>
<dbReference type="SFLD" id="SFLDS00052">
    <property type="entry name" value="Ferric_Reductase_Domain"/>
    <property type="match status" value="1"/>
</dbReference>
<keyword evidence="4" id="KW-0813">Transport</keyword>
<proteinExistence type="inferred from homology"/>
<comment type="subcellular location">
    <subcellularLocation>
        <location evidence="1">Cell membrane</location>
        <topology evidence="1">Multi-pass membrane protein</topology>
    </subcellularLocation>
</comment>
<evidence type="ECO:0000259" key="14">
    <source>
        <dbReference type="PROSITE" id="PS51384"/>
    </source>
</evidence>
<dbReference type="PANTHER" id="PTHR32361:SF28">
    <property type="entry name" value="FRP1P"/>
    <property type="match status" value="1"/>
</dbReference>
<evidence type="ECO:0000256" key="8">
    <source>
        <dbReference type="ARBA" id="ARBA00022989"/>
    </source>
</evidence>
<dbReference type="OrthoDB" id="10006946at2759"/>
<keyword evidence="10" id="KW-0406">Ion transport</keyword>
<dbReference type="RefSeq" id="XP_040725262.1">
    <property type="nucleotide sequence ID" value="XM_040868631.1"/>
</dbReference>
<evidence type="ECO:0000256" key="7">
    <source>
        <dbReference type="ARBA" id="ARBA00022982"/>
    </source>
</evidence>
<dbReference type="Proteomes" id="UP000193685">
    <property type="component" value="Unassembled WGS sequence"/>
</dbReference>
<dbReference type="InterPro" id="IPR017927">
    <property type="entry name" value="FAD-bd_FR_type"/>
</dbReference>
<gene>
    <name evidence="15" type="ORF">BCR37DRAFT_37661</name>
</gene>
<dbReference type="OMA" id="HGFINIP"/>
<evidence type="ECO:0000256" key="13">
    <source>
        <dbReference type="SAM" id="Phobius"/>
    </source>
</evidence>
<comment type="catalytic activity">
    <reaction evidence="12">
        <text>2 a Fe(II)-siderophore + NADP(+) + H(+) = 2 a Fe(III)-siderophore + NADPH</text>
        <dbReference type="Rhea" id="RHEA:28795"/>
        <dbReference type="Rhea" id="RHEA-COMP:11342"/>
        <dbReference type="Rhea" id="RHEA-COMP:11344"/>
        <dbReference type="ChEBI" id="CHEBI:15378"/>
        <dbReference type="ChEBI" id="CHEBI:29033"/>
        <dbReference type="ChEBI" id="CHEBI:29034"/>
        <dbReference type="ChEBI" id="CHEBI:57783"/>
        <dbReference type="ChEBI" id="CHEBI:58349"/>
        <dbReference type="EC" id="1.16.1.9"/>
    </reaction>
</comment>
<dbReference type="InterPro" id="IPR013112">
    <property type="entry name" value="FAD-bd_8"/>
</dbReference>
<evidence type="ECO:0000256" key="1">
    <source>
        <dbReference type="ARBA" id="ARBA00004651"/>
    </source>
</evidence>
<evidence type="ECO:0000313" key="16">
    <source>
        <dbReference type="Proteomes" id="UP000193685"/>
    </source>
</evidence>
<dbReference type="GO" id="GO:0015677">
    <property type="term" value="P:copper ion import"/>
    <property type="evidence" value="ECO:0007669"/>
    <property type="project" value="TreeGrafter"/>
</dbReference>
<keyword evidence="6 13" id="KW-0812">Transmembrane</keyword>
<evidence type="ECO:0000256" key="6">
    <source>
        <dbReference type="ARBA" id="ARBA00022692"/>
    </source>
</evidence>
<feature type="domain" description="FAD-binding FR-type" evidence="14">
    <location>
        <begin position="258"/>
        <end position="362"/>
    </location>
</feature>
<dbReference type="Pfam" id="PF08030">
    <property type="entry name" value="NAD_binding_6"/>
    <property type="match status" value="1"/>
</dbReference>
<dbReference type="PROSITE" id="PS51384">
    <property type="entry name" value="FAD_FR"/>
    <property type="match status" value="1"/>
</dbReference>
<dbReference type="EMBL" id="MCFI01000010">
    <property type="protein sequence ID" value="ORY82128.1"/>
    <property type="molecule type" value="Genomic_DNA"/>
</dbReference>
<dbReference type="GO" id="GO:0005886">
    <property type="term" value="C:plasma membrane"/>
    <property type="evidence" value="ECO:0007669"/>
    <property type="project" value="UniProtKB-SubCell"/>
</dbReference>
<evidence type="ECO:0000313" key="15">
    <source>
        <dbReference type="EMBL" id="ORY82128.1"/>
    </source>
</evidence>
<dbReference type="SUPFAM" id="SSF63380">
    <property type="entry name" value="Riboflavin synthase domain-like"/>
    <property type="match status" value="1"/>
</dbReference>
<evidence type="ECO:0000256" key="12">
    <source>
        <dbReference type="ARBA" id="ARBA00048483"/>
    </source>
</evidence>
<keyword evidence="8 13" id="KW-1133">Transmembrane helix</keyword>
<dbReference type="Gene3D" id="3.40.50.80">
    <property type="entry name" value="Nucleotide-binding domain of ferredoxin-NADP reductase (FNR) module"/>
    <property type="match status" value="1"/>
</dbReference>
<evidence type="ECO:0000256" key="9">
    <source>
        <dbReference type="ARBA" id="ARBA00023002"/>
    </source>
</evidence>
<evidence type="ECO:0000256" key="3">
    <source>
        <dbReference type="ARBA" id="ARBA00012668"/>
    </source>
</evidence>
<accession>A0A1Y2FDX5</accession>
<keyword evidence="9" id="KW-0560">Oxidoreductase</keyword>
<keyword evidence="7" id="KW-0249">Electron transport</keyword>
<dbReference type="GO" id="GO:0006879">
    <property type="term" value="P:intracellular iron ion homeostasis"/>
    <property type="evidence" value="ECO:0007669"/>
    <property type="project" value="TreeGrafter"/>
</dbReference>
<keyword evidence="16" id="KW-1185">Reference proteome</keyword>
<evidence type="ECO:0000256" key="5">
    <source>
        <dbReference type="ARBA" id="ARBA00022475"/>
    </source>
</evidence>
<feature type="transmembrane region" description="Helical" evidence="13">
    <location>
        <begin position="149"/>
        <end position="166"/>
    </location>
</feature>
<organism evidence="15 16">
    <name type="scientific">Protomyces lactucae-debilis</name>
    <dbReference type="NCBI Taxonomy" id="2754530"/>
    <lineage>
        <taxon>Eukaryota</taxon>
        <taxon>Fungi</taxon>
        <taxon>Dikarya</taxon>
        <taxon>Ascomycota</taxon>
        <taxon>Taphrinomycotina</taxon>
        <taxon>Taphrinomycetes</taxon>
        <taxon>Taphrinales</taxon>
        <taxon>Protomycetaceae</taxon>
        <taxon>Protomyces</taxon>
    </lineage>
</organism>
<evidence type="ECO:0000256" key="10">
    <source>
        <dbReference type="ARBA" id="ARBA00023065"/>
    </source>
</evidence>
<keyword evidence="5" id="KW-1003">Cell membrane</keyword>